<dbReference type="GO" id="GO:0010468">
    <property type="term" value="P:regulation of gene expression"/>
    <property type="evidence" value="ECO:0007669"/>
    <property type="project" value="InterPro"/>
</dbReference>
<accession>A0A7Y0L1X8</accession>
<evidence type="ECO:0000313" key="1">
    <source>
        <dbReference type="EMBL" id="NMP21517.1"/>
    </source>
</evidence>
<proteinExistence type="predicted"/>
<organism evidence="1 2">
    <name type="scientific">Sulfobacillus harzensis</name>
    <dbReference type="NCBI Taxonomy" id="2729629"/>
    <lineage>
        <taxon>Bacteria</taxon>
        <taxon>Bacillati</taxon>
        <taxon>Bacillota</taxon>
        <taxon>Clostridia</taxon>
        <taxon>Eubacteriales</taxon>
        <taxon>Clostridiales Family XVII. Incertae Sedis</taxon>
        <taxon>Sulfobacillus</taxon>
    </lineage>
</organism>
<dbReference type="RefSeq" id="WP_169096945.1">
    <property type="nucleotide sequence ID" value="NZ_JABBVZ010000008.1"/>
</dbReference>
<protein>
    <submittedName>
        <fullName evidence="1">Anti-sigma-F factor Fin family protein</fullName>
    </submittedName>
</protein>
<dbReference type="AlphaFoldDB" id="A0A7Y0L1X8"/>
<name>A0A7Y0L1X8_9FIRM</name>
<dbReference type="Pfam" id="PF10955">
    <property type="entry name" value="Fin"/>
    <property type="match status" value="1"/>
</dbReference>
<comment type="caution">
    <text evidence="1">The sequence shown here is derived from an EMBL/GenBank/DDBJ whole genome shotgun (WGS) entry which is preliminary data.</text>
</comment>
<dbReference type="InterPro" id="IPR020115">
    <property type="entry name" value="Fin"/>
</dbReference>
<dbReference type="Proteomes" id="UP000533476">
    <property type="component" value="Unassembled WGS sequence"/>
</dbReference>
<gene>
    <name evidence="1" type="ORF">HIJ39_03980</name>
</gene>
<reference evidence="1 2" key="1">
    <citation type="submission" date="2020-04" db="EMBL/GenBank/DDBJ databases">
        <authorList>
            <person name="Zhang R."/>
            <person name="Schippers A."/>
        </authorList>
    </citation>
    <scope>NUCLEOTIDE SEQUENCE [LARGE SCALE GENOMIC DNA]</scope>
    <source>
        <strain evidence="1 2">DSM 109850</strain>
    </source>
</reference>
<dbReference type="EMBL" id="JABBVZ010000008">
    <property type="protein sequence ID" value="NMP21517.1"/>
    <property type="molecule type" value="Genomic_DNA"/>
</dbReference>
<keyword evidence="2" id="KW-1185">Reference proteome</keyword>
<evidence type="ECO:0000313" key="2">
    <source>
        <dbReference type="Proteomes" id="UP000533476"/>
    </source>
</evidence>
<sequence>MVRYVCRHCGRRMGQFPGDWRDPVLGLAALTPEEQEEFVQLDDRGETATVKILCDYCLPVPWDDNLWYN</sequence>